<protein>
    <submittedName>
        <fullName evidence="1">Polysaccharide deacetylase family protein</fullName>
    </submittedName>
</protein>
<dbReference type="Proteomes" id="UP001206126">
    <property type="component" value="Unassembled WGS sequence"/>
</dbReference>
<comment type="caution">
    <text evidence="1">The sequence shown here is derived from an EMBL/GenBank/DDBJ whole genome shotgun (WGS) entry which is preliminary data.</text>
</comment>
<dbReference type="InterPro" id="IPR018763">
    <property type="entry name" value="DUF2334"/>
</dbReference>
<dbReference type="RefSeq" id="WP_258822111.1">
    <property type="nucleotide sequence ID" value="NZ_JANUHB010000002.1"/>
</dbReference>
<dbReference type="Gene3D" id="3.20.20.370">
    <property type="entry name" value="Glycoside hydrolase/deacetylase"/>
    <property type="match status" value="1"/>
</dbReference>
<evidence type="ECO:0000313" key="1">
    <source>
        <dbReference type="EMBL" id="MCS0808340.1"/>
    </source>
</evidence>
<gene>
    <name evidence="1" type="ORF">NX774_10460</name>
</gene>
<reference evidence="1 2" key="1">
    <citation type="submission" date="2022-08" db="EMBL/GenBank/DDBJ databases">
        <title>Reclassification of Massilia species as members of the genera Telluria, Duganella, Pseudoduganella, Mokoshia gen. nov. and Zemynaea gen. nov. using orthogonal and non-orthogonal genome-based approaches.</title>
        <authorList>
            <person name="Bowman J.P."/>
        </authorList>
    </citation>
    <scope>NUCLEOTIDE SEQUENCE [LARGE SCALE GENOMIC DNA]</scope>
    <source>
        <strain evidence="1 2">JCM 31605</strain>
    </source>
</reference>
<keyword evidence="2" id="KW-1185">Reference proteome</keyword>
<dbReference type="EMBL" id="JANUHB010000002">
    <property type="protein sequence ID" value="MCS0808340.1"/>
    <property type="molecule type" value="Genomic_DNA"/>
</dbReference>
<sequence>MSPTEPQLLCVSIHDVAPATWAGCERLARAIREVADIPLTWLVVPRYHERDEVSESMQAGLAGYLAQGHELALHGYTHLDSVPVAGGARSRFLRGVYTTREGEFSALSYDESRRRIRLGLDWFAARGWPVYGFVPPAWLLGPEAWRALREAPFEYTTTFSRLHLLRQGRSVLSPSLVYAARNRAGRFLSPLAADAGAALLARAPLVRLSLHPPDARHPRLLRHAQQLVERLLATHAAVTKAGCARALSTVPSSRGASIPGRSSTGS</sequence>
<dbReference type="InterPro" id="IPR011330">
    <property type="entry name" value="Glyco_hydro/deAcase_b/a-brl"/>
</dbReference>
<accession>A0ABT2DAL1</accession>
<organism evidence="1 2">
    <name type="scientific">Massilia agilis</name>
    <dbReference type="NCBI Taxonomy" id="1811226"/>
    <lineage>
        <taxon>Bacteria</taxon>
        <taxon>Pseudomonadati</taxon>
        <taxon>Pseudomonadota</taxon>
        <taxon>Betaproteobacteria</taxon>
        <taxon>Burkholderiales</taxon>
        <taxon>Oxalobacteraceae</taxon>
        <taxon>Telluria group</taxon>
        <taxon>Massilia</taxon>
    </lineage>
</organism>
<evidence type="ECO:0000313" key="2">
    <source>
        <dbReference type="Proteomes" id="UP001206126"/>
    </source>
</evidence>
<dbReference type="Pfam" id="PF10096">
    <property type="entry name" value="DUF2334"/>
    <property type="match status" value="1"/>
</dbReference>
<dbReference type="CDD" id="cd11374">
    <property type="entry name" value="CE4_u10"/>
    <property type="match status" value="1"/>
</dbReference>
<name>A0ABT2DAL1_9BURK</name>
<dbReference type="SUPFAM" id="SSF88713">
    <property type="entry name" value="Glycoside hydrolase/deacetylase"/>
    <property type="match status" value="1"/>
</dbReference>
<proteinExistence type="predicted"/>